<reference evidence="3 4" key="1">
    <citation type="submission" date="2019-12" db="EMBL/GenBank/DDBJ databases">
        <title>Genomic-based taxomic classification of the family Erythrobacteraceae.</title>
        <authorList>
            <person name="Xu L."/>
        </authorList>
    </citation>
    <scope>NUCLEOTIDE SEQUENCE [LARGE SCALE GENOMIC DNA]</scope>
    <source>
        <strain evidence="3 4">KCTC 42006</strain>
    </source>
</reference>
<dbReference type="InterPro" id="IPR016064">
    <property type="entry name" value="NAD/diacylglycerol_kinase_sf"/>
</dbReference>
<dbReference type="OrthoDB" id="7209949at2"/>
<feature type="region of interest" description="Disordered" evidence="1">
    <location>
        <begin position="1"/>
        <end position="20"/>
    </location>
</feature>
<dbReference type="Gene3D" id="3.40.50.10330">
    <property type="entry name" value="Probable inorganic polyphosphate/atp-NAD kinase, domain 1"/>
    <property type="match status" value="1"/>
</dbReference>
<feature type="compositionally biased region" description="Polar residues" evidence="1">
    <location>
        <begin position="1"/>
        <end position="14"/>
    </location>
</feature>
<proteinExistence type="predicted"/>
<evidence type="ECO:0000256" key="1">
    <source>
        <dbReference type="SAM" id="MobiDB-lite"/>
    </source>
</evidence>
<gene>
    <name evidence="3" type="ORF">GRI35_02335</name>
</gene>
<dbReference type="GO" id="GO:0016301">
    <property type="term" value="F:kinase activity"/>
    <property type="evidence" value="ECO:0007669"/>
    <property type="project" value="InterPro"/>
</dbReference>
<comment type="caution">
    <text evidence="3">The sequence shown here is derived from an EMBL/GenBank/DDBJ whole genome shotgun (WGS) entry which is preliminary data.</text>
</comment>
<dbReference type="EMBL" id="WTYZ01000001">
    <property type="protein sequence ID" value="MXO82212.1"/>
    <property type="molecule type" value="Genomic_DNA"/>
</dbReference>
<organism evidence="3 4">
    <name type="scientific">Pontixanthobacter aestiaquae</name>
    <dbReference type="NCBI Taxonomy" id="1509367"/>
    <lineage>
        <taxon>Bacteria</taxon>
        <taxon>Pseudomonadati</taxon>
        <taxon>Pseudomonadota</taxon>
        <taxon>Alphaproteobacteria</taxon>
        <taxon>Sphingomonadales</taxon>
        <taxon>Erythrobacteraceae</taxon>
        <taxon>Pontixanthobacter</taxon>
    </lineage>
</organism>
<evidence type="ECO:0000313" key="3">
    <source>
        <dbReference type="EMBL" id="MXO82212.1"/>
    </source>
</evidence>
<dbReference type="Proteomes" id="UP000460290">
    <property type="component" value="Unassembled WGS sequence"/>
</dbReference>
<sequence>MTGSTANMRPSSDGDSVPEPVVGVIYNARSHRNQGRYLDAASMPHVHLEEPADHSEISAALRQFVDLGIDLLVINGGDGTVRDVLTCGRDVFGDEWPALAVLPKGKTNALNVDLGAPNGWTLPDVIAAYQAGKRHVRRPLVVSPAGGDGMVHQGFILGAGGFTLGVRAGQDAHKMGAFNSLAVGVTSAWGILQGLLGSDDNLWRRGVALRLLLGDDKREVPRSEYGDSARRVFMLSSTLEKFPVGLKLFGKFREGLKLVVLDHPRRRTLALMPAILAGWLPKWLPEKGVHHAQTDHYEMDVGDDFILDGEVFPAGHYRVSTGPELSFVVP</sequence>
<dbReference type="InterPro" id="IPR017438">
    <property type="entry name" value="ATP-NAD_kinase_N"/>
</dbReference>
<dbReference type="Pfam" id="PF00781">
    <property type="entry name" value="DAGK_cat"/>
    <property type="match status" value="1"/>
</dbReference>
<accession>A0A844Z4E0</accession>
<dbReference type="AlphaFoldDB" id="A0A844Z4E0"/>
<protein>
    <recommendedName>
        <fullName evidence="2">DAGKc domain-containing protein</fullName>
    </recommendedName>
</protein>
<evidence type="ECO:0000313" key="4">
    <source>
        <dbReference type="Proteomes" id="UP000460290"/>
    </source>
</evidence>
<dbReference type="RefSeq" id="WP_160612536.1">
    <property type="nucleotide sequence ID" value="NZ_JAUFQM010000001.1"/>
</dbReference>
<feature type="domain" description="DAGKc" evidence="2">
    <location>
        <begin position="27"/>
        <end position="125"/>
    </location>
</feature>
<keyword evidence="4" id="KW-1185">Reference proteome</keyword>
<name>A0A844Z4E0_9SPHN</name>
<dbReference type="InterPro" id="IPR001206">
    <property type="entry name" value="Diacylglycerol_kinase_cat_dom"/>
</dbReference>
<dbReference type="SUPFAM" id="SSF111331">
    <property type="entry name" value="NAD kinase/diacylglycerol kinase-like"/>
    <property type="match status" value="1"/>
</dbReference>
<evidence type="ECO:0000259" key="2">
    <source>
        <dbReference type="Pfam" id="PF00781"/>
    </source>
</evidence>